<proteinExistence type="predicted"/>
<gene>
    <name evidence="2" type="ORF">DGAL_LOCUS5942</name>
</gene>
<sequence length="262" mass="29968">MLKEAEQYVTFANSSAARERTRAGAKRASRSEQSTRELRPRRAEPVSYYPNARARGRLKRPTAAANSNEQSTRELRPRRAEPVSYYPNARARGRLKRPTAAANSWLRGGERYVDYSCKDSPKVSINYDKDHVGKVRARILDFAANWKQITDDGWVLDCVTEGVKFDFLEQPRQCKIPSPVPMAVDMLKVFDQEVDELLRKGAVIEVTRASPEVFVCSLFVIPKKTGGFRPIVNLKPLNKFIKYEHFKMENLDSARFILRKGD</sequence>
<dbReference type="Proteomes" id="UP000789390">
    <property type="component" value="Unassembled WGS sequence"/>
</dbReference>
<keyword evidence="3" id="KW-1185">Reference proteome</keyword>
<evidence type="ECO:0000313" key="2">
    <source>
        <dbReference type="EMBL" id="CAH0103369.1"/>
    </source>
</evidence>
<dbReference type="SUPFAM" id="SSF56672">
    <property type="entry name" value="DNA/RNA polymerases"/>
    <property type="match status" value="1"/>
</dbReference>
<feature type="region of interest" description="Disordered" evidence="1">
    <location>
        <begin position="1"/>
        <end position="83"/>
    </location>
</feature>
<dbReference type="EMBL" id="CAKKLH010000111">
    <property type="protein sequence ID" value="CAH0103369.1"/>
    <property type="molecule type" value="Genomic_DNA"/>
</dbReference>
<accession>A0A8J2W396</accession>
<organism evidence="2 3">
    <name type="scientific">Daphnia galeata</name>
    <dbReference type="NCBI Taxonomy" id="27404"/>
    <lineage>
        <taxon>Eukaryota</taxon>
        <taxon>Metazoa</taxon>
        <taxon>Ecdysozoa</taxon>
        <taxon>Arthropoda</taxon>
        <taxon>Crustacea</taxon>
        <taxon>Branchiopoda</taxon>
        <taxon>Diplostraca</taxon>
        <taxon>Cladocera</taxon>
        <taxon>Anomopoda</taxon>
        <taxon>Daphniidae</taxon>
        <taxon>Daphnia</taxon>
    </lineage>
</organism>
<dbReference type="Gene3D" id="3.10.10.10">
    <property type="entry name" value="HIV Type 1 Reverse Transcriptase, subunit A, domain 1"/>
    <property type="match status" value="1"/>
</dbReference>
<dbReference type="InterPro" id="IPR043502">
    <property type="entry name" value="DNA/RNA_pol_sf"/>
</dbReference>
<feature type="compositionally biased region" description="Basic and acidic residues" evidence="1">
    <location>
        <begin position="29"/>
        <end position="44"/>
    </location>
</feature>
<reference evidence="2" key="1">
    <citation type="submission" date="2021-11" db="EMBL/GenBank/DDBJ databases">
        <authorList>
            <person name="Schell T."/>
        </authorList>
    </citation>
    <scope>NUCLEOTIDE SEQUENCE</scope>
    <source>
        <strain evidence="2">M5</strain>
    </source>
</reference>
<dbReference type="AlphaFoldDB" id="A0A8J2W396"/>
<name>A0A8J2W396_9CRUS</name>
<comment type="caution">
    <text evidence="2">The sequence shown here is derived from an EMBL/GenBank/DDBJ whole genome shotgun (WGS) entry which is preliminary data.</text>
</comment>
<dbReference type="OrthoDB" id="6083831at2759"/>
<dbReference type="GO" id="GO:0071897">
    <property type="term" value="P:DNA biosynthetic process"/>
    <property type="evidence" value="ECO:0007669"/>
    <property type="project" value="UniProtKB-ARBA"/>
</dbReference>
<feature type="compositionally biased region" description="Basic and acidic residues" evidence="1">
    <location>
        <begin position="71"/>
        <end position="81"/>
    </location>
</feature>
<evidence type="ECO:0000313" key="3">
    <source>
        <dbReference type="Proteomes" id="UP000789390"/>
    </source>
</evidence>
<protein>
    <submittedName>
        <fullName evidence="2">Uncharacterized protein</fullName>
    </submittedName>
</protein>
<evidence type="ECO:0000256" key="1">
    <source>
        <dbReference type="SAM" id="MobiDB-lite"/>
    </source>
</evidence>